<reference evidence="2" key="1">
    <citation type="submission" date="2020-02" db="EMBL/GenBank/DDBJ databases">
        <authorList>
            <person name="Meier V. D."/>
        </authorList>
    </citation>
    <scope>NUCLEOTIDE SEQUENCE</scope>
    <source>
        <strain evidence="2">AVDCRST_MAG68</strain>
    </source>
</reference>
<feature type="compositionally biased region" description="Basic and acidic residues" evidence="1">
    <location>
        <begin position="43"/>
        <end position="53"/>
    </location>
</feature>
<dbReference type="GO" id="GO:0005524">
    <property type="term" value="F:ATP binding"/>
    <property type="evidence" value="ECO:0007669"/>
    <property type="project" value="UniProtKB-KW"/>
</dbReference>
<feature type="non-terminal residue" evidence="2">
    <location>
        <position position="1"/>
    </location>
</feature>
<accession>A0A6J4L9C6</accession>
<keyword evidence="2" id="KW-0067">ATP-binding</keyword>
<proteinExistence type="predicted"/>
<feature type="compositionally biased region" description="Basic residues" evidence="1">
    <location>
        <begin position="225"/>
        <end position="247"/>
    </location>
</feature>
<organism evidence="2">
    <name type="scientific">uncultured Gemmatimonadota bacterium</name>
    <dbReference type="NCBI Taxonomy" id="203437"/>
    <lineage>
        <taxon>Bacteria</taxon>
        <taxon>Pseudomonadati</taxon>
        <taxon>Gemmatimonadota</taxon>
        <taxon>environmental samples</taxon>
    </lineage>
</organism>
<name>A0A6J4L9C6_9BACT</name>
<feature type="compositionally biased region" description="Low complexity" evidence="1">
    <location>
        <begin position="30"/>
        <end position="40"/>
    </location>
</feature>
<evidence type="ECO:0000256" key="1">
    <source>
        <dbReference type="SAM" id="MobiDB-lite"/>
    </source>
</evidence>
<feature type="compositionally biased region" description="Basic and acidic residues" evidence="1">
    <location>
        <begin position="207"/>
        <end position="218"/>
    </location>
</feature>
<dbReference type="EMBL" id="CADCTW010000106">
    <property type="protein sequence ID" value="CAA9327347.1"/>
    <property type="molecule type" value="Genomic_DNA"/>
</dbReference>
<feature type="compositionally biased region" description="Basic residues" evidence="1">
    <location>
        <begin position="277"/>
        <end position="309"/>
    </location>
</feature>
<feature type="compositionally biased region" description="Low complexity" evidence="1">
    <location>
        <begin position="164"/>
        <end position="180"/>
    </location>
</feature>
<keyword evidence="2" id="KW-0547">Nucleotide-binding</keyword>
<dbReference type="AlphaFoldDB" id="A0A6J4L9C6"/>
<sequence>EHRRARHPLPRAAQALRRHGGGEGAGPGGAPRRVPGAAGAQRGGEDHHHRDPGRAAGARRRRGGDPGDDLGARAAAHPRAAGRAVAGERVPGPRHDGGDRAPLPLVLPAGPVGGRADRLRAVGGEAVHAGAPPFRRAAAAPVGGVRPRRRPGDPFPGRAHHRAGSPVAPAAVGRVRGVQGARRHDPAHHALHGRGGVPCGPHRHPGPRRDDRRGHPGRADPGAGRRARDRVRQHRRPFGRRPARPPRRLAPPPPRRRRPPHRGRAPPRPPAPAGGRGLRRRRPHRPHHAPRHPGRRLPGPHRPRAAGRL</sequence>
<evidence type="ECO:0000313" key="2">
    <source>
        <dbReference type="EMBL" id="CAA9327347.1"/>
    </source>
</evidence>
<feature type="region of interest" description="Disordered" evidence="1">
    <location>
        <begin position="1"/>
        <end position="111"/>
    </location>
</feature>
<feature type="compositionally biased region" description="Low complexity" evidence="1">
    <location>
        <begin position="101"/>
        <end position="110"/>
    </location>
</feature>
<feature type="compositionally biased region" description="Basic residues" evidence="1">
    <location>
        <begin position="254"/>
        <end position="265"/>
    </location>
</feature>
<protein>
    <submittedName>
        <fullName evidence="2">Efflux ABC transporter, ATP-binding protein</fullName>
    </submittedName>
</protein>
<feature type="compositionally biased region" description="Low complexity" evidence="1">
    <location>
        <begin position="72"/>
        <end position="90"/>
    </location>
</feature>
<gene>
    <name evidence="2" type="ORF">AVDCRST_MAG68-2344</name>
</gene>
<feature type="compositionally biased region" description="Low complexity" evidence="1">
    <location>
        <begin position="133"/>
        <end position="145"/>
    </location>
</feature>
<feature type="non-terminal residue" evidence="2">
    <location>
        <position position="309"/>
    </location>
</feature>
<feature type="region of interest" description="Disordered" evidence="1">
    <location>
        <begin position="133"/>
        <end position="309"/>
    </location>
</feature>